<protein>
    <submittedName>
        <fullName evidence="1">Uncharacterized protein</fullName>
    </submittedName>
</protein>
<gene>
    <name evidence="1" type="ORF">JEU22_18005</name>
</gene>
<dbReference type="EMBL" id="JAEHTE010000023">
    <property type="protein sequence ID" value="MBI6885804.1"/>
    <property type="molecule type" value="Genomic_DNA"/>
</dbReference>
<dbReference type="Proteomes" id="UP000637061">
    <property type="component" value="Unassembled WGS sequence"/>
</dbReference>
<reference evidence="1" key="1">
    <citation type="submission" date="2020-12" db="EMBL/GenBank/DDBJ databases">
        <title>Enhanced detection system for hospital associated transmission using whole genome sequencing surveillance.</title>
        <authorList>
            <person name="Harrison L.H."/>
            <person name="Van Tyne D."/>
            <person name="Marsh J.W."/>
            <person name="Griffith M.P."/>
            <person name="Snyder D.J."/>
            <person name="Cooper V.S."/>
            <person name="Mustapha M."/>
        </authorList>
    </citation>
    <scope>NUCLEOTIDE SEQUENCE</scope>
    <source>
        <strain evidence="1">PSB00042</strain>
    </source>
</reference>
<organism evidence="1 2">
    <name type="scientific">Pseudomonas putida</name>
    <name type="common">Arthrobacter siderocapsulatus</name>
    <dbReference type="NCBI Taxonomy" id="303"/>
    <lineage>
        <taxon>Bacteria</taxon>
        <taxon>Pseudomonadati</taxon>
        <taxon>Pseudomonadota</taxon>
        <taxon>Gammaproteobacteria</taxon>
        <taxon>Pseudomonadales</taxon>
        <taxon>Pseudomonadaceae</taxon>
        <taxon>Pseudomonas</taxon>
    </lineage>
</organism>
<evidence type="ECO:0000313" key="2">
    <source>
        <dbReference type="Proteomes" id="UP000637061"/>
    </source>
</evidence>
<sequence length="289" mass="32940">MGWKTFRDHFRINRLIVETCDKGLTLGSGYIRDLFVIGHDGVLLEVHELASSHKDLQKKIEENPELVRQLIAAEDYFERSIKIYTFEGAQILEKYCEELDYPNVTHDGCMITQQFSTDRDQVIQWALRSARAGKKNCETVQADLSMRLDQSRELMAQYMRDEETLLGLLPENAEVHPPAVAPAPAMVTARTVTQTTEGVVNFSAVRDLVCTLLDVKNLRTDGLGWDFYWDIWVQHADDSIVSCQVSECTVSIEGLLEKFGHDEKAVRVLNAFKIVLGEELSEGVRFYYD</sequence>
<dbReference type="AlphaFoldDB" id="A0A8I1JLH0"/>
<evidence type="ECO:0000313" key="1">
    <source>
        <dbReference type="EMBL" id="MBI6885804.1"/>
    </source>
</evidence>
<comment type="caution">
    <text evidence="1">The sequence shown here is derived from an EMBL/GenBank/DDBJ whole genome shotgun (WGS) entry which is preliminary data.</text>
</comment>
<proteinExistence type="predicted"/>
<name>A0A8I1JLH0_PSEPU</name>
<dbReference type="RefSeq" id="WP_198747731.1">
    <property type="nucleotide sequence ID" value="NZ_JAEHTE010000023.1"/>
</dbReference>
<accession>A0A8I1JLH0</accession>